<evidence type="ECO:0000259" key="5">
    <source>
        <dbReference type="PROSITE" id="PS50837"/>
    </source>
</evidence>
<dbReference type="InterPro" id="IPR007111">
    <property type="entry name" value="NACHT_NTPase"/>
</dbReference>
<proteinExistence type="predicted"/>
<feature type="repeat" description="WD" evidence="3">
    <location>
        <begin position="1091"/>
        <end position="1127"/>
    </location>
</feature>
<dbReference type="Proteomes" id="UP001278766">
    <property type="component" value="Unassembled WGS sequence"/>
</dbReference>
<dbReference type="InterPro" id="IPR036322">
    <property type="entry name" value="WD40_repeat_dom_sf"/>
</dbReference>
<dbReference type="Gene3D" id="2.130.10.10">
    <property type="entry name" value="YVTN repeat-like/Quinoprotein amine dehydrogenase"/>
    <property type="match status" value="2"/>
</dbReference>
<dbReference type="PRINTS" id="PR00320">
    <property type="entry name" value="GPROTEINBRPT"/>
</dbReference>
<dbReference type="InterPro" id="IPR019775">
    <property type="entry name" value="WD40_repeat_CS"/>
</dbReference>
<feature type="repeat" description="WD" evidence="3">
    <location>
        <begin position="1133"/>
        <end position="1174"/>
    </location>
</feature>
<reference evidence="6" key="2">
    <citation type="submission" date="2023-06" db="EMBL/GenBank/DDBJ databases">
        <authorList>
            <consortium name="Lawrence Berkeley National Laboratory"/>
            <person name="Haridas S."/>
            <person name="Hensen N."/>
            <person name="Bonometti L."/>
            <person name="Westerberg I."/>
            <person name="Brannstrom I.O."/>
            <person name="Guillou S."/>
            <person name="Cros-Aarteil S."/>
            <person name="Calhoun S."/>
            <person name="Kuo A."/>
            <person name="Mondo S."/>
            <person name="Pangilinan J."/>
            <person name="Riley R."/>
            <person name="Labutti K."/>
            <person name="Andreopoulos B."/>
            <person name="Lipzen A."/>
            <person name="Chen C."/>
            <person name="Yanf M."/>
            <person name="Daum C."/>
            <person name="Ng V."/>
            <person name="Clum A."/>
            <person name="Steindorff A."/>
            <person name="Ohm R."/>
            <person name="Martin F."/>
            <person name="Silar P."/>
            <person name="Natvig D."/>
            <person name="Lalanne C."/>
            <person name="Gautier V."/>
            <person name="Ament-Velasquez S.L."/>
            <person name="Kruys A."/>
            <person name="Hutchinson M.I."/>
            <person name="Powell A.J."/>
            <person name="Barry K."/>
            <person name="Miller A.N."/>
            <person name="Grigoriev I.V."/>
            <person name="Debuchy R."/>
            <person name="Gladieux P."/>
            <person name="Thoren M.H."/>
            <person name="Johannesson H."/>
        </authorList>
    </citation>
    <scope>NUCLEOTIDE SEQUENCE</scope>
    <source>
        <strain evidence="6">CBS 168.71</strain>
    </source>
</reference>
<organism evidence="6 7">
    <name type="scientific">Chaetomium fimeti</name>
    <dbReference type="NCBI Taxonomy" id="1854472"/>
    <lineage>
        <taxon>Eukaryota</taxon>
        <taxon>Fungi</taxon>
        <taxon>Dikarya</taxon>
        <taxon>Ascomycota</taxon>
        <taxon>Pezizomycotina</taxon>
        <taxon>Sordariomycetes</taxon>
        <taxon>Sordariomycetidae</taxon>
        <taxon>Sordariales</taxon>
        <taxon>Chaetomiaceae</taxon>
        <taxon>Chaetomium</taxon>
    </lineage>
</organism>
<dbReference type="InterPro" id="IPR001680">
    <property type="entry name" value="WD40_rpt"/>
</dbReference>
<dbReference type="InterPro" id="IPR027417">
    <property type="entry name" value="P-loop_NTPase"/>
</dbReference>
<reference evidence="6" key="1">
    <citation type="journal article" date="2023" name="Mol. Phylogenet. Evol.">
        <title>Genome-scale phylogeny and comparative genomics of the fungal order Sordariales.</title>
        <authorList>
            <person name="Hensen N."/>
            <person name="Bonometti L."/>
            <person name="Westerberg I."/>
            <person name="Brannstrom I.O."/>
            <person name="Guillou S."/>
            <person name="Cros-Aarteil S."/>
            <person name="Calhoun S."/>
            <person name="Haridas S."/>
            <person name="Kuo A."/>
            <person name="Mondo S."/>
            <person name="Pangilinan J."/>
            <person name="Riley R."/>
            <person name="LaButti K."/>
            <person name="Andreopoulos B."/>
            <person name="Lipzen A."/>
            <person name="Chen C."/>
            <person name="Yan M."/>
            <person name="Daum C."/>
            <person name="Ng V."/>
            <person name="Clum A."/>
            <person name="Steindorff A."/>
            <person name="Ohm R.A."/>
            <person name="Martin F."/>
            <person name="Silar P."/>
            <person name="Natvig D.O."/>
            <person name="Lalanne C."/>
            <person name="Gautier V."/>
            <person name="Ament-Velasquez S.L."/>
            <person name="Kruys A."/>
            <person name="Hutchinson M.I."/>
            <person name="Powell A.J."/>
            <person name="Barry K."/>
            <person name="Miller A.N."/>
            <person name="Grigoriev I.V."/>
            <person name="Debuchy R."/>
            <person name="Gladieux P."/>
            <person name="Hiltunen Thoren M."/>
            <person name="Johannesson H."/>
        </authorList>
    </citation>
    <scope>NUCLEOTIDE SEQUENCE</scope>
    <source>
        <strain evidence="6">CBS 168.71</strain>
    </source>
</reference>
<dbReference type="PROSITE" id="PS50837">
    <property type="entry name" value="NACHT"/>
    <property type="match status" value="1"/>
</dbReference>
<gene>
    <name evidence="6" type="ORF">B0H64DRAFT_371246</name>
</gene>
<name>A0AAE0HLL8_9PEZI</name>
<dbReference type="EMBL" id="JAUEPN010000002">
    <property type="protein sequence ID" value="KAK3298813.1"/>
    <property type="molecule type" value="Genomic_DNA"/>
</dbReference>
<dbReference type="PROSITE" id="PS00678">
    <property type="entry name" value="WD_REPEATS_1"/>
    <property type="match status" value="3"/>
</dbReference>
<dbReference type="InterPro" id="IPR020472">
    <property type="entry name" value="WD40_PAC1"/>
</dbReference>
<comment type="caution">
    <text evidence="6">The sequence shown here is derived from an EMBL/GenBank/DDBJ whole genome shotgun (WGS) entry which is preliminary data.</text>
</comment>
<dbReference type="Gene3D" id="3.40.50.300">
    <property type="entry name" value="P-loop containing nucleotide triphosphate hydrolases"/>
    <property type="match status" value="1"/>
</dbReference>
<dbReference type="RefSeq" id="XP_062662327.1">
    <property type="nucleotide sequence ID" value="XM_062802138.1"/>
</dbReference>
<dbReference type="SMART" id="SM00320">
    <property type="entry name" value="WD40"/>
    <property type="match status" value="6"/>
</dbReference>
<feature type="repeat" description="WD" evidence="3">
    <location>
        <begin position="1007"/>
        <end position="1048"/>
    </location>
</feature>
<protein>
    <recommendedName>
        <fullName evidence="5">NACHT domain-containing protein</fullName>
    </recommendedName>
</protein>
<dbReference type="InterPro" id="IPR031359">
    <property type="entry name" value="NACHT_N"/>
</dbReference>
<dbReference type="SUPFAM" id="SSF50978">
    <property type="entry name" value="WD40 repeat-like"/>
    <property type="match status" value="1"/>
</dbReference>
<feature type="compositionally biased region" description="Polar residues" evidence="4">
    <location>
        <begin position="84"/>
        <end position="108"/>
    </location>
</feature>
<dbReference type="AlphaFoldDB" id="A0AAE0HLL8"/>
<feature type="compositionally biased region" description="Polar residues" evidence="4">
    <location>
        <begin position="53"/>
        <end position="63"/>
    </location>
</feature>
<dbReference type="PROSITE" id="PS50082">
    <property type="entry name" value="WD_REPEATS_2"/>
    <property type="match status" value="6"/>
</dbReference>
<evidence type="ECO:0000256" key="3">
    <source>
        <dbReference type="PROSITE-ProRule" id="PRU00221"/>
    </source>
</evidence>
<evidence type="ECO:0000256" key="1">
    <source>
        <dbReference type="ARBA" id="ARBA00022574"/>
    </source>
</evidence>
<dbReference type="PANTHER" id="PTHR19879">
    <property type="entry name" value="TRANSCRIPTION INITIATION FACTOR TFIID"/>
    <property type="match status" value="1"/>
</dbReference>
<keyword evidence="2" id="KW-0677">Repeat</keyword>
<feature type="repeat" description="WD" evidence="3">
    <location>
        <begin position="1175"/>
        <end position="1211"/>
    </location>
</feature>
<evidence type="ECO:0000256" key="4">
    <source>
        <dbReference type="SAM" id="MobiDB-lite"/>
    </source>
</evidence>
<feature type="repeat" description="WD" evidence="3">
    <location>
        <begin position="963"/>
        <end position="1006"/>
    </location>
</feature>
<dbReference type="Pfam" id="PF17100">
    <property type="entry name" value="NACHT_N"/>
    <property type="match status" value="1"/>
</dbReference>
<dbReference type="InterPro" id="IPR015943">
    <property type="entry name" value="WD40/YVTN_repeat-like_dom_sf"/>
</dbReference>
<dbReference type="Pfam" id="PF00400">
    <property type="entry name" value="WD40"/>
    <property type="match status" value="6"/>
</dbReference>
<keyword evidence="7" id="KW-1185">Reference proteome</keyword>
<evidence type="ECO:0000313" key="7">
    <source>
        <dbReference type="Proteomes" id="UP001278766"/>
    </source>
</evidence>
<accession>A0AAE0HLL8</accession>
<evidence type="ECO:0000313" key="6">
    <source>
        <dbReference type="EMBL" id="KAK3298813.1"/>
    </source>
</evidence>
<dbReference type="Pfam" id="PF24883">
    <property type="entry name" value="NPHP3_N"/>
    <property type="match status" value="1"/>
</dbReference>
<keyword evidence="1 3" id="KW-0853">WD repeat</keyword>
<dbReference type="CDD" id="cd00200">
    <property type="entry name" value="WD40"/>
    <property type="match status" value="1"/>
</dbReference>
<evidence type="ECO:0000256" key="2">
    <source>
        <dbReference type="ARBA" id="ARBA00022737"/>
    </source>
</evidence>
<feature type="region of interest" description="Disordered" evidence="4">
    <location>
        <begin position="45"/>
        <end position="108"/>
    </location>
</feature>
<sequence length="1240" mass="137206">MYATVAFTLSPLITPSPSPPFPGIFGQAMRGKRFKKSLQDGWARVRRAVSPAPSRTSSTTGNYVETELPSRQSRKSYESPESACPNTQAPYNDAANSCTDLDPSHPNTTAVRAITGETKEAEASATALHVPYLALPDELPARETLVPEPEGQSSPALSVSQTLWNAAYDSLEEDAETTELVNSYVRTLMKVSGVDPATDLSAELKDTTQRQMHMRDLVEKGQAKIATPARVTETAGDVAQFILTVKPIIDAAIQNIPQAALPWAGILQNPAKATRSNLAGIVHVVSRMDWYCALSEHLLKKDHIDQSLESIPPQLETRVIELYKALLLYQMRSVCSYYRHQGLVFLRALANWDDWDGYLNAVQDAEKYLLDDWGQLDKIIAGTLRRELNDRAKRMENLLETISQDIRDFIALQKEMRRDGEDTKCLQQLFVVDPQDDMEKIEQKKDVLLHEAYKWILDTEAYAAFTNWNQDGCAPSSCRLLWVKGHAGTGKTMLLMGIILHLSSQSAKLAPSISHFFCQGTEQTLNSAMATLRSLIWLLLVQQPHLISYLRSKYKNAGPSAFQGDSAFIALSGVFKSMLKDPNLSPVYFIVDALDECEEGLPALIGLISDSLAITKKVKWLVSSRPIVELQTPGTAGALVELDTQKLEKPVNAYIDYKLSAFRGQPGYTEQVLDALSVEVPKRAENTFLWVWFFFKELGKTNRRGKLLLNGKDALPTVKKFPSGLSNLYDRIMDTIAAEAGYPQYCKDALAAVVLALRPLTLSELAVLAGCPSDMPRTVVEDCGSFLTVKGETVYLIHQSAKDYLSENYSSKLQPGGVAQGHANIGRRSITAMSSTLKRNIYNLDFKPDPLAPIRYSCLFWADHLLDSDSVEHKTELLDDNIVFQFLTERFLHWLEGISLVGKLPSGFRSLLNLRDIAQIYGMALVFSPAMSDVKCTQWKERLPFIETIVGIEDYWHADTEPFEGHSGPVRVVAFSPDGKTLATASETPDYTLRLWDVATGKCRQMLEGHRDSVQVVAFAPDGKMLASGSVDHTVRLWDVATGVHRYTLEGHSDSVTIVAFSPNSKLLAWTSEDCILQLCDVTTGICRQTLTGHSDQVQVVAFAPDGKTLASGSVDCTIRLWDVPTGICWQTLEGHSNRVQVVAFSSDGKTLASGSVDCTIRLWDVPTGICRQTLEGGDNQVQLLAFSPDGKLLASARSENLVQLWDLPTGVLQGMARNFNAISQLSFSEDNQYLKTNRV</sequence>
<dbReference type="InterPro" id="IPR056884">
    <property type="entry name" value="NPHP3-like_N"/>
</dbReference>
<dbReference type="PANTHER" id="PTHR19879:SF9">
    <property type="entry name" value="TRANSCRIPTION INITIATION FACTOR TFIID SUBUNIT 5"/>
    <property type="match status" value="1"/>
</dbReference>
<feature type="repeat" description="WD" evidence="3">
    <location>
        <begin position="1049"/>
        <end position="1090"/>
    </location>
</feature>
<dbReference type="PROSITE" id="PS50294">
    <property type="entry name" value="WD_REPEATS_REGION"/>
    <property type="match status" value="5"/>
</dbReference>
<dbReference type="GeneID" id="87839086"/>
<feature type="domain" description="NACHT" evidence="5">
    <location>
        <begin position="479"/>
        <end position="626"/>
    </location>
</feature>